<name>A0A7Y9RY55_9ACTN</name>
<protein>
    <recommendedName>
        <fullName evidence="4">Leucine-binding protein domain-containing protein</fullName>
    </recommendedName>
</protein>
<organism evidence="2 3">
    <name type="scientific">Nocardioides daedukensis</name>
    <dbReference type="NCBI Taxonomy" id="634462"/>
    <lineage>
        <taxon>Bacteria</taxon>
        <taxon>Bacillati</taxon>
        <taxon>Actinomycetota</taxon>
        <taxon>Actinomycetes</taxon>
        <taxon>Propionibacteriales</taxon>
        <taxon>Nocardioidaceae</taxon>
        <taxon>Nocardioides</taxon>
    </lineage>
</organism>
<dbReference type="Proteomes" id="UP000540656">
    <property type="component" value="Unassembled WGS sequence"/>
</dbReference>
<feature type="region of interest" description="Disordered" evidence="1">
    <location>
        <begin position="106"/>
        <end position="183"/>
    </location>
</feature>
<evidence type="ECO:0000256" key="1">
    <source>
        <dbReference type="SAM" id="MobiDB-lite"/>
    </source>
</evidence>
<dbReference type="RefSeq" id="WP_218855449.1">
    <property type="nucleotide sequence ID" value="NZ_JACCAA010000001.1"/>
</dbReference>
<dbReference type="Gene3D" id="3.40.50.2300">
    <property type="match status" value="1"/>
</dbReference>
<feature type="compositionally biased region" description="Basic and acidic residues" evidence="1">
    <location>
        <begin position="153"/>
        <end position="163"/>
    </location>
</feature>
<reference evidence="2 3" key="1">
    <citation type="submission" date="2020-07" db="EMBL/GenBank/DDBJ databases">
        <title>Sequencing the genomes of 1000 actinobacteria strains.</title>
        <authorList>
            <person name="Klenk H.-P."/>
        </authorList>
    </citation>
    <scope>NUCLEOTIDE SEQUENCE [LARGE SCALE GENOMIC DNA]</scope>
    <source>
        <strain evidence="2 3">DSM 23819</strain>
    </source>
</reference>
<gene>
    <name evidence="2" type="ORF">BJ980_001744</name>
</gene>
<dbReference type="AlphaFoldDB" id="A0A7Y9RY55"/>
<accession>A0A7Y9RY55</accession>
<dbReference type="EMBL" id="JACCAA010000001">
    <property type="protein sequence ID" value="NYG58821.1"/>
    <property type="molecule type" value="Genomic_DNA"/>
</dbReference>
<evidence type="ECO:0000313" key="3">
    <source>
        <dbReference type="Proteomes" id="UP000540656"/>
    </source>
</evidence>
<comment type="caution">
    <text evidence="2">The sequence shown here is derived from an EMBL/GenBank/DDBJ whole genome shotgun (WGS) entry which is preliminary data.</text>
</comment>
<dbReference type="InterPro" id="IPR028082">
    <property type="entry name" value="Peripla_BP_I"/>
</dbReference>
<dbReference type="SUPFAM" id="SSF53822">
    <property type="entry name" value="Periplasmic binding protein-like I"/>
    <property type="match status" value="1"/>
</dbReference>
<sequence>MAGVVMIVSNSIGVNLPRRSCRRRRWSQAYTFVQALKAAGDDPTRESIVEALEEKGGDFEGPALAPLRYSADSHMGVSGMQVVKLKNGTAEPLTGVLVTDIGDAPIEEASGGTATTRHRRAASPTEARCSGSDRWPPIWQGGHRSGDQSDDQPDTRPVIRPDDVAPDVAGEPGTASVTHSRVG</sequence>
<evidence type="ECO:0008006" key="4">
    <source>
        <dbReference type="Google" id="ProtNLM"/>
    </source>
</evidence>
<evidence type="ECO:0000313" key="2">
    <source>
        <dbReference type="EMBL" id="NYG58821.1"/>
    </source>
</evidence>
<keyword evidence="3" id="KW-1185">Reference proteome</keyword>
<proteinExistence type="predicted"/>